<dbReference type="Proteomes" id="UP001296104">
    <property type="component" value="Unassembled WGS sequence"/>
</dbReference>
<evidence type="ECO:0000313" key="4">
    <source>
        <dbReference type="Proteomes" id="UP001296104"/>
    </source>
</evidence>
<reference evidence="3" key="1">
    <citation type="submission" date="2023-11" db="EMBL/GenBank/DDBJ databases">
        <authorList>
            <person name="Alioto T."/>
            <person name="Alioto T."/>
            <person name="Gomez Garrido J."/>
        </authorList>
    </citation>
    <scope>NUCLEOTIDE SEQUENCE</scope>
</reference>
<feature type="compositionally biased region" description="Low complexity" evidence="1">
    <location>
        <begin position="134"/>
        <end position="157"/>
    </location>
</feature>
<sequence>MWPTSAIEIWIHQVEYFAAQASPSSPPTPPLPPHCALPPTPPPDHDSHCRKRKVETDKSEPQIATYHKRARMAERRADDPDVDDGVFTEAGAETSNTPRASLQRQYPLQLTHAMGDNLRSPEVSPTRRSQATTRDASSHASSNASSRAESSSQTSSSRRVKRKLSPSATASARTTSPSKKIVDREHAQNPLRSGHISNVDELPLELRELVAQMGMIADGENILSGALRENLRKDVSTGMPWKDARVFADGEEREKRDALGTAPDLEDIKEIVDDARRDSCKPTTCTTTAAVLPHLLQKQPLNDIDKLESKKVDFCLALELPDVDRTVQLLHKQNLYPFNPTDYGGIRDKPIAISIETKPSEGNLVEAENQLHVWCQAHFAFLRHAALRAAGTAERNNDNISLPCLPVLLVKGHDWYCHFIEYRNPTEDQPASTFFWRMPVSFGGTTDALRTYQVIAGMQVLIYWADVRLRSWLREMVFEPLERMSG</sequence>
<feature type="compositionally biased region" description="Pro residues" evidence="1">
    <location>
        <begin position="24"/>
        <end position="42"/>
    </location>
</feature>
<keyword evidence="4" id="KW-1185">Reference proteome</keyword>
<feature type="compositionally biased region" description="Low complexity" evidence="1">
    <location>
        <begin position="165"/>
        <end position="178"/>
    </location>
</feature>
<protein>
    <recommendedName>
        <fullName evidence="2">PD-(D/E)XK nuclease-like domain-containing protein</fullName>
    </recommendedName>
</protein>
<name>A0AAI8YYJ1_9PEZI</name>
<gene>
    <name evidence="3" type="ORF">LECACI_7A004347</name>
</gene>
<evidence type="ECO:0000259" key="2">
    <source>
        <dbReference type="Pfam" id="PF20516"/>
    </source>
</evidence>
<evidence type="ECO:0000256" key="1">
    <source>
        <dbReference type="SAM" id="MobiDB-lite"/>
    </source>
</evidence>
<feature type="domain" description="PD-(D/E)XK nuclease-like" evidence="2">
    <location>
        <begin position="283"/>
        <end position="466"/>
    </location>
</feature>
<comment type="caution">
    <text evidence="3">The sequence shown here is derived from an EMBL/GenBank/DDBJ whole genome shotgun (WGS) entry which is preliminary data.</text>
</comment>
<dbReference type="Pfam" id="PF20516">
    <property type="entry name" value="PDDEXK_12"/>
    <property type="match status" value="1"/>
</dbReference>
<organism evidence="3 4">
    <name type="scientific">Lecanosticta acicola</name>
    <dbReference type="NCBI Taxonomy" id="111012"/>
    <lineage>
        <taxon>Eukaryota</taxon>
        <taxon>Fungi</taxon>
        <taxon>Dikarya</taxon>
        <taxon>Ascomycota</taxon>
        <taxon>Pezizomycotina</taxon>
        <taxon>Dothideomycetes</taxon>
        <taxon>Dothideomycetidae</taxon>
        <taxon>Mycosphaerellales</taxon>
        <taxon>Mycosphaerellaceae</taxon>
        <taxon>Lecanosticta</taxon>
    </lineage>
</organism>
<dbReference type="AlphaFoldDB" id="A0AAI8YYJ1"/>
<evidence type="ECO:0000313" key="3">
    <source>
        <dbReference type="EMBL" id="CAK4007718.1"/>
    </source>
</evidence>
<feature type="compositionally biased region" description="Polar residues" evidence="1">
    <location>
        <begin position="93"/>
        <end position="108"/>
    </location>
</feature>
<dbReference type="InterPro" id="IPR046797">
    <property type="entry name" value="PDDEXK_12"/>
</dbReference>
<feature type="region of interest" description="Disordered" evidence="1">
    <location>
        <begin position="20"/>
        <end position="196"/>
    </location>
</feature>
<accession>A0AAI8YYJ1</accession>
<dbReference type="EMBL" id="CAVMBE010000023">
    <property type="protein sequence ID" value="CAK4007718.1"/>
    <property type="molecule type" value="Genomic_DNA"/>
</dbReference>
<proteinExistence type="predicted"/>